<feature type="transmembrane region" description="Helical" evidence="7">
    <location>
        <begin position="376"/>
        <end position="402"/>
    </location>
</feature>
<keyword evidence="6 7" id="KW-0472">Membrane</keyword>
<dbReference type="GO" id="GO:0098797">
    <property type="term" value="C:plasma membrane protein complex"/>
    <property type="evidence" value="ECO:0007669"/>
    <property type="project" value="TreeGrafter"/>
</dbReference>
<name>A0A917KZ68_9ACTN</name>
<gene>
    <name evidence="9" type="ORF">GCM10010121_055160</name>
</gene>
<feature type="transmembrane region" description="Helical" evidence="7">
    <location>
        <begin position="868"/>
        <end position="889"/>
    </location>
</feature>
<comment type="similarity">
    <text evidence="2">Belongs to the ABC-4 integral membrane protein family. LolC/E subfamily.</text>
</comment>
<dbReference type="RefSeq" id="WP_189313969.1">
    <property type="nucleotide sequence ID" value="NZ_BMQA01000021.1"/>
</dbReference>
<feature type="transmembrane region" description="Helical" evidence="7">
    <location>
        <begin position="329"/>
        <end position="355"/>
    </location>
</feature>
<accession>A0A917KZ68</accession>
<evidence type="ECO:0000256" key="6">
    <source>
        <dbReference type="ARBA" id="ARBA00023136"/>
    </source>
</evidence>
<dbReference type="Proteomes" id="UP000657574">
    <property type="component" value="Unassembled WGS sequence"/>
</dbReference>
<protein>
    <submittedName>
        <fullName evidence="9">Membrane protein</fullName>
    </submittedName>
</protein>
<evidence type="ECO:0000256" key="1">
    <source>
        <dbReference type="ARBA" id="ARBA00004651"/>
    </source>
</evidence>
<feature type="transmembrane region" description="Helical" evidence="7">
    <location>
        <begin position="536"/>
        <end position="560"/>
    </location>
</feature>
<dbReference type="GO" id="GO:0044874">
    <property type="term" value="P:lipoprotein localization to outer membrane"/>
    <property type="evidence" value="ECO:0007669"/>
    <property type="project" value="TreeGrafter"/>
</dbReference>
<dbReference type="Pfam" id="PF02687">
    <property type="entry name" value="FtsX"/>
    <property type="match status" value="1"/>
</dbReference>
<sequence length="905" mass="93208">MNPVVAPWVRTRLRTAPLTAAALALLVALTAALAAAFPRAVDRYEDSGLLRTLHQARYDRVTVQVTAPRPDVTLPPAERAAAVRPDALRDRFEKVLTTPRAPLAIDRARSSYGLGTGDSPPVPDPWIPRPTGLPARISLFAHSDLAEHARVREGRLPRAGGAVGTTATEAEAAVTEATAKSLHIKVGSVIHVPGTDRAPLAVRVTGILTPRDPSGPYWSTVPLLRTPTLVSVPSPGSTPDRYWLGALLLAPDAAPAILGTRGSHPLYWFLAPDENALHARDAGRLKSAVAALESGPGLQRARALTDPFAEVNTGLDDVLTSYTQLRSGIAPLVAVAAFGTGTVAAVVLLMTGGLAADRRRTELALLRARGASLPGLTARLCAETAVVAVPAGALGLLAGLIAVPEGRAGYAAVAALAVTAVVCAALPLRAALAHRSVRVAAEREDVASVRPSRRRTVAELTLLVLAAAAVEALRRRGTSGDQLISLAPVLTGIVAALLLVRGYPLLLRRLARPAGRLRGAVGPLSLARAGRTQVSAVLPLLALLTALTTAAFGGSVLAGVDEARDRAALLAIGADARVEAQAPLPSSLTARVAKVSGVREVAAVSIAYQAKPDDGQVSVPLVGVPPDAYAALAGHTGLGAFPEEQLKRASSGGPLPALASPSLAEQYGTRRAFPVRLEDGSSVTVRITAVRSLTPAVSGGDFLVVDRAGLGETAARPTALLMTGDHVGGRALRRAVGDLGSVHLRSEERAQYADSPLQTGAERVYAAAVAAGGGYAVVALLLALLRAAPERAALLARLRTMGLTRSQGRRLLVLESLPQALLAAVGGALTGWAAIRLLSPGVDLTTIALASAQTPVGEAELHTDPLSLTVPAIAVVVVAVGVAGVQAWWTGRRGSVGELRAGDTR</sequence>
<reference evidence="9" key="1">
    <citation type="journal article" date="2014" name="Int. J. Syst. Evol. Microbiol.">
        <title>Complete genome sequence of Corynebacterium casei LMG S-19264T (=DSM 44701T), isolated from a smear-ripened cheese.</title>
        <authorList>
            <consortium name="US DOE Joint Genome Institute (JGI-PGF)"/>
            <person name="Walter F."/>
            <person name="Albersmeier A."/>
            <person name="Kalinowski J."/>
            <person name="Ruckert C."/>
        </authorList>
    </citation>
    <scope>NUCLEOTIDE SEQUENCE</scope>
    <source>
        <strain evidence="9">JCM 3086</strain>
    </source>
</reference>
<reference evidence="9" key="2">
    <citation type="submission" date="2020-09" db="EMBL/GenBank/DDBJ databases">
        <authorList>
            <person name="Sun Q."/>
            <person name="Ohkuma M."/>
        </authorList>
    </citation>
    <scope>NUCLEOTIDE SEQUENCE</scope>
    <source>
        <strain evidence="9">JCM 3086</strain>
    </source>
</reference>
<dbReference type="PANTHER" id="PTHR30489:SF0">
    <property type="entry name" value="LIPOPROTEIN-RELEASING SYSTEM TRANSMEMBRANE PROTEIN LOLE"/>
    <property type="match status" value="1"/>
</dbReference>
<feature type="transmembrane region" description="Helical" evidence="7">
    <location>
        <begin position="408"/>
        <end position="428"/>
    </location>
</feature>
<feature type="domain" description="ABC3 transporter permease C-terminal" evidence="8">
    <location>
        <begin position="776"/>
        <end position="887"/>
    </location>
</feature>
<feature type="transmembrane region" description="Helical" evidence="7">
    <location>
        <begin position="764"/>
        <end position="785"/>
    </location>
</feature>
<evidence type="ECO:0000256" key="2">
    <source>
        <dbReference type="ARBA" id="ARBA00005236"/>
    </source>
</evidence>
<keyword evidence="10" id="KW-1185">Reference proteome</keyword>
<evidence type="ECO:0000256" key="4">
    <source>
        <dbReference type="ARBA" id="ARBA00022692"/>
    </source>
</evidence>
<comment type="caution">
    <text evidence="9">The sequence shown here is derived from an EMBL/GenBank/DDBJ whole genome shotgun (WGS) entry which is preliminary data.</text>
</comment>
<evidence type="ECO:0000256" key="7">
    <source>
        <dbReference type="SAM" id="Phobius"/>
    </source>
</evidence>
<keyword evidence="5 7" id="KW-1133">Transmembrane helix</keyword>
<evidence type="ECO:0000256" key="3">
    <source>
        <dbReference type="ARBA" id="ARBA00022475"/>
    </source>
</evidence>
<organism evidence="9 10">
    <name type="scientific">Streptomyces brasiliensis</name>
    <dbReference type="NCBI Taxonomy" id="1954"/>
    <lineage>
        <taxon>Bacteria</taxon>
        <taxon>Bacillati</taxon>
        <taxon>Actinomycetota</taxon>
        <taxon>Actinomycetes</taxon>
        <taxon>Kitasatosporales</taxon>
        <taxon>Streptomycetaceae</taxon>
        <taxon>Streptomyces</taxon>
    </lineage>
</organism>
<dbReference type="InterPro" id="IPR051447">
    <property type="entry name" value="Lipoprotein-release_system"/>
</dbReference>
<evidence type="ECO:0000256" key="5">
    <source>
        <dbReference type="ARBA" id="ARBA00022989"/>
    </source>
</evidence>
<dbReference type="EMBL" id="BMQA01000021">
    <property type="protein sequence ID" value="GGJ36935.1"/>
    <property type="molecule type" value="Genomic_DNA"/>
</dbReference>
<dbReference type="PANTHER" id="PTHR30489">
    <property type="entry name" value="LIPOPROTEIN-RELEASING SYSTEM TRANSMEMBRANE PROTEIN LOLE"/>
    <property type="match status" value="1"/>
</dbReference>
<keyword evidence="4 7" id="KW-0812">Transmembrane</keyword>
<evidence type="ECO:0000313" key="9">
    <source>
        <dbReference type="EMBL" id="GGJ36935.1"/>
    </source>
</evidence>
<dbReference type="AlphaFoldDB" id="A0A917KZ68"/>
<comment type="subcellular location">
    <subcellularLocation>
        <location evidence="1">Cell membrane</location>
        <topology evidence="1">Multi-pass membrane protein</topology>
    </subcellularLocation>
</comment>
<feature type="transmembrane region" description="Helical" evidence="7">
    <location>
        <begin position="811"/>
        <end position="835"/>
    </location>
</feature>
<evidence type="ECO:0000313" key="10">
    <source>
        <dbReference type="Proteomes" id="UP000657574"/>
    </source>
</evidence>
<proteinExistence type="inferred from homology"/>
<feature type="transmembrane region" description="Helical" evidence="7">
    <location>
        <begin position="486"/>
        <end position="506"/>
    </location>
</feature>
<keyword evidence="3" id="KW-1003">Cell membrane</keyword>
<evidence type="ECO:0000259" key="8">
    <source>
        <dbReference type="Pfam" id="PF02687"/>
    </source>
</evidence>
<dbReference type="InterPro" id="IPR003838">
    <property type="entry name" value="ABC3_permease_C"/>
</dbReference>